<protein>
    <submittedName>
        <fullName evidence="1">Uncharacterized protein</fullName>
    </submittedName>
</protein>
<keyword evidence="2" id="KW-1185">Reference proteome</keyword>
<comment type="caution">
    <text evidence="1">The sequence shown here is derived from an EMBL/GenBank/DDBJ whole genome shotgun (WGS) entry which is preliminary data.</text>
</comment>
<accession>A0AAV5CCX9</accession>
<proteinExistence type="predicted"/>
<evidence type="ECO:0000313" key="2">
    <source>
        <dbReference type="Proteomes" id="UP001054889"/>
    </source>
</evidence>
<name>A0AAV5CCX9_ELECO</name>
<reference evidence="1" key="2">
    <citation type="submission" date="2021-12" db="EMBL/GenBank/DDBJ databases">
        <title>Resequencing data analysis of finger millet.</title>
        <authorList>
            <person name="Hatakeyama M."/>
            <person name="Aluri S."/>
            <person name="Balachadran M.T."/>
            <person name="Sivarajan S.R."/>
            <person name="Poveda L."/>
            <person name="Shimizu-Inatsugi R."/>
            <person name="Schlapbach R."/>
            <person name="Sreeman S.M."/>
            <person name="Shimizu K.K."/>
        </authorList>
    </citation>
    <scope>NUCLEOTIDE SEQUENCE</scope>
</reference>
<dbReference type="EMBL" id="BQKI01000006">
    <property type="protein sequence ID" value="GJM95927.1"/>
    <property type="molecule type" value="Genomic_DNA"/>
</dbReference>
<gene>
    <name evidence="1" type="primary">ga12722</name>
    <name evidence="1" type="ORF">PR202_ga12722</name>
</gene>
<organism evidence="1 2">
    <name type="scientific">Eleusine coracana subsp. coracana</name>
    <dbReference type="NCBI Taxonomy" id="191504"/>
    <lineage>
        <taxon>Eukaryota</taxon>
        <taxon>Viridiplantae</taxon>
        <taxon>Streptophyta</taxon>
        <taxon>Embryophyta</taxon>
        <taxon>Tracheophyta</taxon>
        <taxon>Spermatophyta</taxon>
        <taxon>Magnoliopsida</taxon>
        <taxon>Liliopsida</taxon>
        <taxon>Poales</taxon>
        <taxon>Poaceae</taxon>
        <taxon>PACMAD clade</taxon>
        <taxon>Chloridoideae</taxon>
        <taxon>Cynodonteae</taxon>
        <taxon>Eleusininae</taxon>
        <taxon>Eleusine</taxon>
    </lineage>
</organism>
<evidence type="ECO:0000313" key="1">
    <source>
        <dbReference type="EMBL" id="GJM95927.1"/>
    </source>
</evidence>
<reference evidence="1" key="1">
    <citation type="journal article" date="2018" name="DNA Res.">
        <title>Multiple hybrid de novo genome assembly of finger millet, an orphan allotetraploid crop.</title>
        <authorList>
            <person name="Hatakeyama M."/>
            <person name="Aluri S."/>
            <person name="Balachadran M.T."/>
            <person name="Sivarajan S.R."/>
            <person name="Patrignani A."/>
            <person name="Gruter S."/>
            <person name="Poveda L."/>
            <person name="Shimizu-Inatsugi R."/>
            <person name="Baeten J."/>
            <person name="Francoijs K.J."/>
            <person name="Nataraja K.N."/>
            <person name="Reddy Y.A.N."/>
            <person name="Phadnis S."/>
            <person name="Ravikumar R.L."/>
            <person name="Schlapbach R."/>
            <person name="Sreeman S.M."/>
            <person name="Shimizu K.K."/>
        </authorList>
    </citation>
    <scope>NUCLEOTIDE SEQUENCE</scope>
</reference>
<dbReference type="Proteomes" id="UP001054889">
    <property type="component" value="Unassembled WGS sequence"/>
</dbReference>
<sequence>MRGHPTRELRRLREGEAGFPGRRNGCLGEAAPLSPLLSSSLFQIRVARPGGCYTGAMRGDPARELRRLREGEAVTAAAGDERRLCIDNDDRVRGTSPLRRPRRPRAREVVTATASEVRRLCVEDSKAEAKLKQISGGKNPIYPRRCHSQVPTL</sequence>
<dbReference type="AlphaFoldDB" id="A0AAV5CCX9"/>